<evidence type="ECO:0000313" key="1">
    <source>
        <dbReference type="EMBL" id="KAI3773403.1"/>
    </source>
</evidence>
<reference evidence="1 2" key="2">
    <citation type="journal article" date="2022" name="Mol. Ecol. Resour.">
        <title>The genomes of chicory, endive, great burdock and yacon provide insights into Asteraceae paleo-polyploidization history and plant inulin production.</title>
        <authorList>
            <person name="Fan W."/>
            <person name="Wang S."/>
            <person name="Wang H."/>
            <person name="Wang A."/>
            <person name="Jiang F."/>
            <person name="Liu H."/>
            <person name="Zhao H."/>
            <person name="Xu D."/>
            <person name="Zhang Y."/>
        </authorList>
    </citation>
    <scope>NUCLEOTIDE SEQUENCE [LARGE SCALE GENOMIC DNA]</scope>
    <source>
        <strain evidence="2">cv. Yunnan</strain>
        <tissue evidence="1">Leaves</tissue>
    </source>
</reference>
<gene>
    <name evidence="1" type="ORF">L1987_47930</name>
</gene>
<dbReference type="Proteomes" id="UP001056120">
    <property type="component" value="Linkage Group LG16"/>
</dbReference>
<sequence>MPGSTSVSRKNSHSRAVDNTLDEDQWGLVAWVQDYIKEGNINHIVDSDISGEISPKCLKDFVRITETCLHNKPKQRPTMAEVVVSLESVLALQERFNSSLQPAGRTIFGGMVPSPSNRENYGRLSMKSDIYCFGVMLLESITAQKAMDVNRADGQQSLVDWASSIHSNRTKLEKIMDARLKHNYPVQGAFKCVALALRCAATKPKDRPSSVEVLQSLEQIYALYK</sequence>
<evidence type="ECO:0000313" key="2">
    <source>
        <dbReference type="Proteomes" id="UP001056120"/>
    </source>
</evidence>
<proteinExistence type="predicted"/>
<name>A0ACB9FRG3_9ASTR</name>
<comment type="caution">
    <text evidence="1">The sequence shown here is derived from an EMBL/GenBank/DDBJ whole genome shotgun (WGS) entry which is preliminary data.</text>
</comment>
<protein>
    <submittedName>
        <fullName evidence="1">Uncharacterized protein</fullName>
    </submittedName>
</protein>
<organism evidence="1 2">
    <name type="scientific">Smallanthus sonchifolius</name>
    <dbReference type="NCBI Taxonomy" id="185202"/>
    <lineage>
        <taxon>Eukaryota</taxon>
        <taxon>Viridiplantae</taxon>
        <taxon>Streptophyta</taxon>
        <taxon>Embryophyta</taxon>
        <taxon>Tracheophyta</taxon>
        <taxon>Spermatophyta</taxon>
        <taxon>Magnoliopsida</taxon>
        <taxon>eudicotyledons</taxon>
        <taxon>Gunneridae</taxon>
        <taxon>Pentapetalae</taxon>
        <taxon>asterids</taxon>
        <taxon>campanulids</taxon>
        <taxon>Asterales</taxon>
        <taxon>Asteraceae</taxon>
        <taxon>Asteroideae</taxon>
        <taxon>Heliantheae alliance</taxon>
        <taxon>Millerieae</taxon>
        <taxon>Smallanthus</taxon>
    </lineage>
</organism>
<dbReference type="EMBL" id="CM042033">
    <property type="protein sequence ID" value="KAI3773403.1"/>
    <property type="molecule type" value="Genomic_DNA"/>
</dbReference>
<reference evidence="2" key="1">
    <citation type="journal article" date="2022" name="Mol. Ecol. Resour.">
        <title>The genomes of chicory, endive, great burdock and yacon provide insights into Asteraceae palaeo-polyploidization history and plant inulin production.</title>
        <authorList>
            <person name="Fan W."/>
            <person name="Wang S."/>
            <person name="Wang H."/>
            <person name="Wang A."/>
            <person name="Jiang F."/>
            <person name="Liu H."/>
            <person name="Zhao H."/>
            <person name="Xu D."/>
            <person name="Zhang Y."/>
        </authorList>
    </citation>
    <scope>NUCLEOTIDE SEQUENCE [LARGE SCALE GENOMIC DNA]</scope>
    <source>
        <strain evidence="2">cv. Yunnan</strain>
    </source>
</reference>
<accession>A0ACB9FRG3</accession>
<keyword evidence="2" id="KW-1185">Reference proteome</keyword>